<organism evidence="4 5">
    <name type="scientific">Mycobacterium paraterrae</name>
    <dbReference type="NCBI Taxonomy" id="577492"/>
    <lineage>
        <taxon>Bacteria</taxon>
        <taxon>Bacillati</taxon>
        <taxon>Actinomycetota</taxon>
        <taxon>Actinomycetes</taxon>
        <taxon>Mycobacteriales</taxon>
        <taxon>Mycobacteriaceae</taxon>
        <taxon>Mycobacterium</taxon>
    </lineage>
</organism>
<evidence type="ECO:0000313" key="5">
    <source>
        <dbReference type="Proteomes" id="UP001055336"/>
    </source>
</evidence>
<dbReference type="SUPFAM" id="SSF51735">
    <property type="entry name" value="NAD(P)-binding Rossmann-fold domains"/>
    <property type="match status" value="1"/>
</dbReference>
<dbReference type="Gene3D" id="3.40.50.720">
    <property type="entry name" value="NAD(P)-binding Rossmann-like Domain"/>
    <property type="match status" value="1"/>
</dbReference>
<evidence type="ECO:0000256" key="1">
    <source>
        <dbReference type="ARBA" id="ARBA00006484"/>
    </source>
</evidence>
<evidence type="ECO:0000313" key="4">
    <source>
        <dbReference type="EMBL" id="UMB69706.1"/>
    </source>
</evidence>
<proteinExistence type="inferred from homology"/>
<comment type="similarity">
    <text evidence="1">Belongs to the short-chain dehydrogenases/reductases (SDR) family.</text>
</comment>
<feature type="domain" description="Ketoreductase" evidence="3">
    <location>
        <begin position="9"/>
        <end position="187"/>
    </location>
</feature>
<keyword evidence="5" id="KW-1185">Reference proteome</keyword>
<accession>A0ABY3VJX0</accession>
<name>A0ABY3VJX0_9MYCO</name>
<dbReference type="Pfam" id="PF00106">
    <property type="entry name" value="adh_short"/>
    <property type="match status" value="1"/>
</dbReference>
<dbReference type="Proteomes" id="UP001055336">
    <property type="component" value="Chromosome"/>
</dbReference>
<dbReference type="SMART" id="SM00822">
    <property type="entry name" value="PKS_KR"/>
    <property type="match status" value="1"/>
</dbReference>
<dbReference type="CDD" id="cd05233">
    <property type="entry name" value="SDR_c"/>
    <property type="match status" value="1"/>
</dbReference>
<keyword evidence="2" id="KW-0560">Oxidoreductase</keyword>
<dbReference type="RefSeq" id="WP_240261437.1">
    <property type="nucleotide sequence ID" value="NZ_CP092488.2"/>
</dbReference>
<evidence type="ECO:0000259" key="3">
    <source>
        <dbReference type="SMART" id="SM00822"/>
    </source>
</evidence>
<reference evidence="4" key="1">
    <citation type="submission" date="2022-08" db="EMBL/GenBank/DDBJ databases">
        <title>Whole genome sequencing of non-tuberculosis mycobacteria type-strains.</title>
        <authorList>
            <person name="Igarashi Y."/>
            <person name="Osugi A."/>
            <person name="Mitarai S."/>
        </authorList>
    </citation>
    <scope>NUCLEOTIDE SEQUENCE</scope>
    <source>
        <strain evidence="4">DSM 45127</strain>
    </source>
</reference>
<sequence length="252" mass="26408">MTERSLAGKRIVVVGASAGIGRAFAIRAGKEGAKLVLSARRSDKLAEVVAVAGDAIAVGVDVCSFADCVTAAQKAKEVLGQIDLLVYSAGYAPLKMIVDTEPEDWTAVMNTNVIGLHQVIRSHLPVMTPSAVLAALSSDSIRSPHHALGAYSTSKAAMERLLVAWRLEHPGYRFTCVEVAGTVPTDFTSSFDPDLLGAVVGDWMSRGLVQQSRMTPEAVADVLAGVFGGAIDNPDVGLDHLSVKSPSGPMKL</sequence>
<dbReference type="PANTHER" id="PTHR43391:SF94">
    <property type="entry name" value="OXIDOREDUCTASE-RELATED"/>
    <property type="match status" value="1"/>
</dbReference>
<dbReference type="InterPro" id="IPR057326">
    <property type="entry name" value="KR_dom"/>
</dbReference>
<dbReference type="InterPro" id="IPR036291">
    <property type="entry name" value="NAD(P)-bd_dom_sf"/>
</dbReference>
<dbReference type="EMBL" id="CP092488">
    <property type="protein sequence ID" value="UMB69706.1"/>
    <property type="molecule type" value="Genomic_DNA"/>
</dbReference>
<dbReference type="PANTHER" id="PTHR43391">
    <property type="entry name" value="RETINOL DEHYDROGENASE-RELATED"/>
    <property type="match status" value="1"/>
</dbReference>
<protein>
    <submittedName>
        <fullName evidence="4">SDR family oxidoreductase</fullName>
    </submittedName>
</protein>
<dbReference type="PRINTS" id="PR00081">
    <property type="entry name" value="GDHRDH"/>
</dbReference>
<dbReference type="InterPro" id="IPR002347">
    <property type="entry name" value="SDR_fam"/>
</dbReference>
<evidence type="ECO:0000256" key="2">
    <source>
        <dbReference type="ARBA" id="ARBA00023002"/>
    </source>
</evidence>
<gene>
    <name evidence="4" type="ORF">MKK62_25825</name>
</gene>